<sequence length="232" mass="25330">MNKVCVIIGVGPGNGEALARRFSEGGFQVAMLARSRDYLESLVQQIPNTHAYEYDATEIDSVDSTFQAIEQKLGPVSVLLYNAGAGVFKNVEEASFDDFEANWRTNVQGLVAATKAVLPQLRQHDTASIVVTSASAATRGRANSAPFASAKAAQRSLAQSMARQLGPERIHVASVVIDGVVDLPRTREWLHDKPDDFFVKPSAVADAIWTLCHQDPSAWTFELDVRPFGEIW</sequence>
<evidence type="ECO:0008006" key="2">
    <source>
        <dbReference type="Google" id="ProtNLM"/>
    </source>
</evidence>
<dbReference type="InterPro" id="IPR002347">
    <property type="entry name" value="SDR_fam"/>
</dbReference>
<dbReference type="Gene3D" id="3.40.50.720">
    <property type="entry name" value="NAD(P)-binding Rossmann-like Domain"/>
    <property type="match status" value="1"/>
</dbReference>
<comment type="caution">
    <text evidence="1">The sequence shown here is derived from an EMBL/GenBank/DDBJ whole genome shotgun (WGS) entry which is preliminary data.</text>
</comment>
<protein>
    <recommendedName>
        <fullName evidence="2">Short-chain dehydrogenase/reductase SDR</fullName>
    </recommendedName>
</protein>
<dbReference type="SUPFAM" id="SSF51735">
    <property type="entry name" value="NAD(P)-binding Rossmann-fold domains"/>
    <property type="match status" value="1"/>
</dbReference>
<evidence type="ECO:0000313" key="1">
    <source>
        <dbReference type="EMBL" id="KKN54847.1"/>
    </source>
</evidence>
<proteinExistence type="predicted"/>
<dbReference type="PRINTS" id="PR00081">
    <property type="entry name" value="GDHRDH"/>
</dbReference>
<dbReference type="AlphaFoldDB" id="A0A0F9RY60"/>
<name>A0A0F9RY60_9ZZZZ</name>
<dbReference type="Pfam" id="PF00106">
    <property type="entry name" value="adh_short"/>
    <property type="match status" value="1"/>
</dbReference>
<reference evidence="1" key="1">
    <citation type="journal article" date="2015" name="Nature">
        <title>Complex archaea that bridge the gap between prokaryotes and eukaryotes.</title>
        <authorList>
            <person name="Spang A."/>
            <person name="Saw J.H."/>
            <person name="Jorgensen S.L."/>
            <person name="Zaremba-Niedzwiedzka K."/>
            <person name="Martijn J."/>
            <person name="Lind A.E."/>
            <person name="van Eijk R."/>
            <person name="Schleper C."/>
            <person name="Guy L."/>
            <person name="Ettema T.J."/>
        </authorList>
    </citation>
    <scope>NUCLEOTIDE SEQUENCE</scope>
</reference>
<accession>A0A0F9RY60</accession>
<dbReference type="PANTHER" id="PTHR43431">
    <property type="entry name" value="OXIDOREDUCTASE, SHORT CHAIN DEHYDROGENASE/REDUCTASE FAMILY (AFU_ORTHOLOGUE AFUA_5G14000)"/>
    <property type="match status" value="1"/>
</dbReference>
<gene>
    <name evidence="1" type="ORF">LCGC14_0588130</name>
</gene>
<dbReference type="PANTHER" id="PTHR43431:SF7">
    <property type="entry name" value="OXIDOREDUCTASE, SHORT CHAIN DEHYDROGENASE_REDUCTASE FAMILY (AFU_ORTHOLOGUE AFUA_5G14000)"/>
    <property type="match status" value="1"/>
</dbReference>
<dbReference type="InterPro" id="IPR036291">
    <property type="entry name" value="NAD(P)-bd_dom_sf"/>
</dbReference>
<organism evidence="1">
    <name type="scientific">marine sediment metagenome</name>
    <dbReference type="NCBI Taxonomy" id="412755"/>
    <lineage>
        <taxon>unclassified sequences</taxon>
        <taxon>metagenomes</taxon>
        <taxon>ecological metagenomes</taxon>
    </lineage>
</organism>
<dbReference type="EMBL" id="LAZR01000909">
    <property type="protein sequence ID" value="KKN54847.1"/>
    <property type="molecule type" value="Genomic_DNA"/>
</dbReference>